<dbReference type="EMBL" id="LNGD01000131">
    <property type="protein sequence ID" value="KYC48837.1"/>
    <property type="molecule type" value="Genomic_DNA"/>
</dbReference>
<accession>A0A150IV09</accession>
<dbReference type="InterPro" id="IPR051141">
    <property type="entry name" value="UPF0339_domain"/>
</dbReference>
<dbReference type="PANTHER" id="PTHR40606">
    <property type="match status" value="1"/>
</dbReference>
<evidence type="ECO:0000259" key="1">
    <source>
        <dbReference type="Pfam" id="PF07411"/>
    </source>
</evidence>
<dbReference type="PATRIC" id="fig|1705564.3.peg.1660"/>
<dbReference type="SUPFAM" id="SSF160113">
    <property type="entry name" value="YegP-like"/>
    <property type="match status" value="1"/>
</dbReference>
<dbReference type="Gene3D" id="3.30.160.160">
    <property type="entry name" value="YegP-like"/>
    <property type="match status" value="1"/>
</dbReference>
<dbReference type="PANTHER" id="PTHR40606:SF1">
    <property type="entry name" value="UPF0339 PROTEIN YEGP"/>
    <property type="match status" value="1"/>
</dbReference>
<feature type="domain" description="DUF1508" evidence="1">
    <location>
        <begin position="9"/>
        <end position="56"/>
    </location>
</feature>
<proteinExistence type="predicted"/>
<evidence type="ECO:0000313" key="2">
    <source>
        <dbReference type="EMBL" id="KYC48837.1"/>
    </source>
</evidence>
<dbReference type="InterPro" id="IPR010879">
    <property type="entry name" value="DUF1508"/>
</dbReference>
<dbReference type="Pfam" id="PF07411">
    <property type="entry name" value="DUF1508"/>
    <property type="match status" value="1"/>
</dbReference>
<dbReference type="AlphaFoldDB" id="A0A150IV09"/>
<reference evidence="2 3" key="1">
    <citation type="journal article" date="2016" name="ISME J.">
        <title>Chasing the elusive Euryarchaeota class WSA2: genomes reveal a uniquely fastidious methyl-reducing methanogen.</title>
        <authorList>
            <person name="Nobu M.K."/>
            <person name="Narihiro T."/>
            <person name="Kuroda K."/>
            <person name="Mei R."/>
            <person name="Liu W.T."/>
        </authorList>
    </citation>
    <scope>NUCLEOTIDE SEQUENCE [LARGE SCALE GENOMIC DNA]</scope>
    <source>
        <strain evidence="2">U1lsi0528_Bin089</strain>
    </source>
</reference>
<dbReference type="InterPro" id="IPR036913">
    <property type="entry name" value="YegP-like_sf"/>
</dbReference>
<organism evidence="2 3">
    <name type="scientific">Candidatus Methanofastidiosum methylothiophilum</name>
    <dbReference type="NCBI Taxonomy" id="1705564"/>
    <lineage>
        <taxon>Archaea</taxon>
        <taxon>Methanobacteriati</taxon>
        <taxon>Methanobacteriota</taxon>
        <taxon>Stenosarchaea group</taxon>
        <taxon>Candidatus Methanofastidiosia</taxon>
        <taxon>Candidatus Methanofastidiosales</taxon>
        <taxon>Candidatus Methanofastidiosaceae</taxon>
        <taxon>Candidatus Methanofastidiosum</taxon>
    </lineage>
</organism>
<protein>
    <recommendedName>
        <fullName evidence="1">DUF1508 domain-containing protein</fullName>
    </recommendedName>
</protein>
<comment type="caution">
    <text evidence="2">The sequence shown here is derived from an EMBL/GenBank/DDBJ whole genome shotgun (WGS) entry which is preliminary data.</text>
</comment>
<gene>
    <name evidence="2" type="ORF">AMQ74_01563</name>
</gene>
<evidence type="ECO:0000313" key="3">
    <source>
        <dbReference type="Proteomes" id="UP000075578"/>
    </source>
</evidence>
<name>A0A150IV09_9EURY</name>
<sequence>MTKFEVYKDKSGEYRFRLKAGNGQVIAVSEGYKSKTSCMNGIESVKKNAPAAPIVEIEK</sequence>
<dbReference type="Proteomes" id="UP000075578">
    <property type="component" value="Unassembled WGS sequence"/>
</dbReference>